<dbReference type="KEGG" id="strr:EKD16_06105"/>
<evidence type="ECO:0000259" key="4">
    <source>
        <dbReference type="SMART" id="SM00822"/>
    </source>
</evidence>
<reference evidence="5 6" key="1">
    <citation type="submission" date="2019-02" db="EMBL/GenBank/DDBJ databases">
        <authorList>
            <person name="Khodamoradi S."/>
            <person name="Hahnke R.L."/>
            <person name="Kaempfer P."/>
            <person name="Schumann P."/>
            <person name="Rohde M."/>
            <person name="Steinert M."/>
            <person name="Luzhetskyy A."/>
            <person name="Wink J."/>
            <person name="Ruckert C."/>
        </authorList>
    </citation>
    <scope>NUCLEOTIDE SEQUENCE [LARGE SCALE GENOMIC DNA]</scope>
    <source>
        <strain evidence="5 6">M2</strain>
    </source>
</reference>
<dbReference type="Pfam" id="PF13561">
    <property type="entry name" value="adh_short_C2"/>
    <property type="match status" value="1"/>
</dbReference>
<gene>
    <name evidence="5" type="primary">butA</name>
    <name evidence="5" type="ORF">EKD16_06105</name>
</gene>
<keyword evidence="3" id="KW-0520">NAD</keyword>
<dbReference type="Proteomes" id="UP000292235">
    <property type="component" value="Chromosome"/>
</dbReference>
<keyword evidence="6" id="KW-1185">Reference proteome</keyword>
<feature type="domain" description="Ketoreductase" evidence="4">
    <location>
        <begin position="3"/>
        <end position="179"/>
    </location>
</feature>
<evidence type="ECO:0000256" key="2">
    <source>
        <dbReference type="ARBA" id="ARBA00023002"/>
    </source>
</evidence>
<name>A0A4P6PZ57_9ACTN</name>
<evidence type="ECO:0000256" key="1">
    <source>
        <dbReference type="ARBA" id="ARBA00006484"/>
    </source>
</evidence>
<comment type="similarity">
    <text evidence="1">Belongs to the short-chain dehydrogenases/reductases (SDR) family.</text>
</comment>
<dbReference type="PRINTS" id="PR00080">
    <property type="entry name" value="SDRFAMILY"/>
</dbReference>
<dbReference type="InterPro" id="IPR002347">
    <property type="entry name" value="SDR_fam"/>
</dbReference>
<dbReference type="InterPro" id="IPR020904">
    <property type="entry name" value="Sc_DH/Rdtase_CS"/>
</dbReference>
<dbReference type="PRINTS" id="PR00081">
    <property type="entry name" value="GDHRDH"/>
</dbReference>
<organism evidence="5 6">
    <name type="scientific">Streptomonospora litoralis</name>
    <dbReference type="NCBI Taxonomy" id="2498135"/>
    <lineage>
        <taxon>Bacteria</taxon>
        <taxon>Bacillati</taxon>
        <taxon>Actinomycetota</taxon>
        <taxon>Actinomycetes</taxon>
        <taxon>Streptosporangiales</taxon>
        <taxon>Nocardiopsidaceae</taxon>
        <taxon>Streptomonospora</taxon>
    </lineage>
</organism>
<dbReference type="EC" id="1.1.1.304" evidence="5"/>
<keyword evidence="2 5" id="KW-0560">Oxidoreductase</keyword>
<proteinExistence type="inferred from homology"/>
<dbReference type="RefSeq" id="WP_165498503.1">
    <property type="nucleotide sequence ID" value="NZ_CP036455.1"/>
</dbReference>
<dbReference type="PANTHER" id="PTHR24321">
    <property type="entry name" value="DEHYDROGENASES, SHORT CHAIN"/>
    <property type="match status" value="1"/>
</dbReference>
<dbReference type="PROSITE" id="PS00061">
    <property type="entry name" value="ADH_SHORT"/>
    <property type="match status" value="1"/>
</dbReference>
<protein>
    <submittedName>
        <fullName evidence="5">Diacetyl reductase [(S)-acetoin forming]</fullName>
        <ecNumber evidence="5">1.1.1.304</ecNumber>
    </submittedName>
</protein>
<evidence type="ECO:0000256" key="3">
    <source>
        <dbReference type="ARBA" id="ARBA00023027"/>
    </source>
</evidence>
<dbReference type="CDD" id="cd05233">
    <property type="entry name" value="SDR_c"/>
    <property type="match status" value="1"/>
</dbReference>
<evidence type="ECO:0000313" key="6">
    <source>
        <dbReference type="Proteomes" id="UP000292235"/>
    </source>
</evidence>
<dbReference type="EMBL" id="CP036455">
    <property type="protein sequence ID" value="QBI53020.1"/>
    <property type="molecule type" value="Genomic_DNA"/>
</dbReference>
<dbReference type="SUPFAM" id="SSF51735">
    <property type="entry name" value="NAD(P)-binding Rossmann-fold domains"/>
    <property type="match status" value="1"/>
</dbReference>
<dbReference type="SMART" id="SM00822">
    <property type="entry name" value="PKS_KR"/>
    <property type="match status" value="1"/>
</dbReference>
<dbReference type="InterPro" id="IPR036291">
    <property type="entry name" value="NAD(P)-bd_dom_sf"/>
</dbReference>
<dbReference type="Gene3D" id="3.40.50.720">
    <property type="entry name" value="NAD(P)-binding Rossmann-like Domain"/>
    <property type="match status" value="1"/>
</dbReference>
<dbReference type="PANTHER" id="PTHR24321:SF8">
    <property type="entry name" value="ESTRADIOL 17-BETA-DEHYDROGENASE 8-RELATED"/>
    <property type="match status" value="1"/>
</dbReference>
<dbReference type="GO" id="GO:0052588">
    <property type="term" value="F:diacetyl reductase ((S)-acetoin forming) (NAD+) activity"/>
    <property type="evidence" value="ECO:0007669"/>
    <property type="project" value="UniProtKB-EC"/>
</dbReference>
<evidence type="ECO:0000313" key="5">
    <source>
        <dbReference type="EMBL" id="QBI53020.1"/>
    </source>
</evidence>
<dbReference type="InterPro" id="IPR057326">
    <property type="entry name" value="KR_dom"/>
</dbReference>
<dbReference type="AlphaFoldDB" id="A0A4P6PZ57"/>
<accession>A0A4P6PZ57</accession>
<dbReference type="FunFam" id="3.40.50.720:FF:000084">
    <property type="entry name" value="Short-chain dehydrogenase reductase"/>
    <property type="match status" value="1"/>
</dbReference>
<sequence length="259" mass="26419">MSGRVLITGAAGGIGRALVAAFADEGWRVAALDRVDPDPEGPADLRVTADVTDTDDVAAAARQIGGAWGGLDALVNNAALAPARRDLAAHTDDAFGHILDVNVVGAMRMVHGLRPLLQTGSHPGIVNLSSIGAARAFRRNPAYCASKGAVEALTRSLALDLAPEGIRVNAVAPGMVRTHAWQTLDDAEARRRDGIVPLGRPASAEEVASVVRFLAGAGARYVTGAVVPVDGGLAAQAYSAPEEPGLSAVGDYPSASEAP</sequence>